<evidence type="ECO:0000259" key="2">
    <source>
        <dbReference type="Pfam" id="PF16116"/>
    </source>
</evidence>
<gene>
    <name evidence="3" type="ORF">Poly41_01290</name>
</gene>
<feature type="domain" description="DUF4832" evidence="2">
    <location>
        <begin position="282"/>
        <end position="449"/>
    </location>
</feature>
<keyword evidence="1" id="KW-0732">Signal</keyword>
<dbReference type="OrthoDB" id="9761426at2"/>
<feature type="chain" id="PRO_5022789016" description="DUF4832 domain-containing protein" evidence="1">
    <location>
        <begin position="29"/>
        <end position="477"/>
    </location>
</feature>
<keyword evidence="4" id="KW-1185">Reference proteome</keyword>
<organism evidence="3 4">
    <name type="scientific">Novipirellula artificiosorum</name>
    <dbReference type="NCBI Taxonomy" id="2528016"/>
    <lineage>
        <taxon>Bacteria</taxon>
        <taxon>Pseudomonadati</taxon>
        <taxon>Planctomycetota</taxon>
        <taxon>Planctomycetia</taxon>
        <taxon>Pirellulales</taxon>
        <taxon>Pirellulaceae</taxon>
        <taxon>Novipirellula</taxon>
    </lineage>
</organism>
<dbReference type="EMBL" id="SJPV01000001">
    <property type="protein sequence ID" value="TWU41837.1"/>
    <property type="molecule type" value="Genomic_DNA"/>
</dbReference>
<dbReference type="Gene3D" id="3.20.20.80">
    <property type="entry name" value="Glycosidases"/>
    <property type="match status" value="1"/>
</dbReference>
<feature type="signal peptide" evidence="1">
    <location>
        <begin position="1"/>
        <end position="28"/>
    </location>
</feature>
<dbReference type="AlphaFoldDB" id="A0A5C6E1H2"/>
<evidence type="ECO:0000313" key="4">
    <source>
        <dbReference type="Proteomes" id="UP000319143"/>
    </source>
</evidence>
<name>A0A5C6E1H2_9BACT</name>
<protein>
    <recommendedName>
        <fullName evidence="2">DUF4832 domain-containing protein</fullName>
    </recommendedName>
</protein>
<evidence type="ECO:0000313" key="3">
    <source>
        <dbReference type="EMBL" id="TWU41837.1"/>
    </source>
</evidence>
<reference evidence="3 4" key="1">
    <citation type="submission" date="2019-02" db="EMBL/GenBank/DDBJ databases">
        <title>Deep-cultivation of Planctomycetes and their phenomic and genomic characterization uncovers novel biology.</title>
        <authorList>
            <person name="Wiegand S."/>
            <person name="Jogler M."/>
            <person name="Boedeker C."/>
            <person name="Pinto D."/>
            <person name="Vollmers J."/>
            <person name="Rivas-Marin E."/>
            <person name="Kohn T."/>
            <person name="Peeters S.H."/>
            <person name="Heuer A."/>
            <person name="Rast P."/>
            <person name="Oberbeckmann S."/>
            <person name="Bunk B."/>
            <person name="Jeske O."/>
            <person name="Meyerdierks A."/>
            <person name="Storesund J.E."/>
            <person name="Kallscheuer N."/>
            <person name="Luecker S."/>
            <person name="Lage O.M."/>
            <person name="Pohl T."/>
            <person name="Merkel B.J."/>
            <person name="Hornburger P."/>
            <person name="Mueller R.-W."/>
            <person name="Bruemmer F."/>
            <person name="Labrenz M."/>
            <person name="Spormann A.M."/>
            <person name="Op Den Camp H."/>
            <person name="Overmann J."/>
            <person name="Amann R."/>
            <person name="Jetten M.S.M."/>
            <person name="Mascher T."/>
            <person name="Medema M.H."/>
            <person name="Devos D.P."/>
            <person name="Kaster A.-K."/>
            <person name="Ovreas L."/>
            <person name="Rohde M."/>
            <person name="Galperin M.Y."/>
            <person name="Jogler C."/>
        </authorList>
    </citation>
    <scope>NUCLEOTIDE SEQUENCE [LARGE SCALE GENOMIC DNA]</scope>
    <source>
        <strain evidence="3 4">Poly41</strain>
    </source>
</reference>
<proteinExistence type="predicted"/>
<dbReference type="Pfam" id="PF16116">
    <property type="entry name" value="DUF4832"/>
    <property type="match status" value="1"/>
</dbReference>
<accession>A0A5C6E1H2</accession>
<dbReference type="Proteomes" id="UP000319143">
    <property type="component" value="Unassembled WGS sequence"/>
</dbReference>
<evidence type="ECO:0000256" key="1">
    <source>
        <dbReference type="SAM" id="SignalP"/>
    </source>
</evidence>
<comment type="caution">
    <text evidence="3">The sequence shown here is derived from an EMBL/GenBank/DDBJ whole genome shotgun (WGS) entry which is preliminary data.</text>
</comment>
<sequence length="477" mass="53700" precursor="true">MNERTHHAQSTRCTLMCLAIATMMGVMPCPGAEPSVDGFVDLQYQPAPVDNPLKGLVPYARPAEGRFPHTMEFNYLPLSKLMVEENEFRWEAMESLLDDIGSRGHHAVVRVYLEYPGRENVIPDFLVRGGLKVHRYLNTNTAPFPPKMIETPDYSDVQLRKALANFIAAFGGKYDGDPRLGYLTAGLLGTWGEWHTYPRTELWASKEVQTEVLQAYTKAFKTTPVLLRYPAGENDYHYAPTKHFPFGYHDDSFAWATRVTPRPEDDWFFIAKMNRADLMENWKQHPIGGEIRPEVWGCVFDSPSCAPEGQAFADCVNETHATWLMDTGMFRETAAKPRYQRAIEQVGRMGYEFHLAAAKVDAAELQETRVSVKVENRGVAPFYHKGWKVQLGLIDPVQGEVIEQWPTSWRLTGIQPGEGPTTWSTTLNLKAIAAGDYVVALSVPSNIKGGVSLRFANQTQDNDAKDWVSIGSLRIQP</sequence>
<dbReference type="InterPro" id="IPR032267">
    <property type="entry name" value="DUF4832"/>
</dbReference>